<dbReference type="GO" id="GO:0016052">
    <property type="term" value="P:carbohydrate catabolic process"/>
    <property type="evidence" value="ECO:0007669"/>
    <property type="project" value="TreeGrafter"/>
</dbReference>
<proteinExistence type="inferred from homology"/>
<keyword evidence="5" id="KW-1185">Reference proteome</keyword>
<dbReference type="InterPro" id="IPR017853">
    <property type="entry name" value="GH"/>
</dbReference>
<evidence type="ECO:0000313" key="4">
    <source>
        <dbReference type="EMBL" id="PJJ53185.1"/>
    </source>
</evidence>
<dbReference type="GO" id="GO:0016998">
    <property type="term" value="P:cell wall macromolecule catabolic process"/>
    <property type="evidence" value="ECO:0007669"/>
    <property type="project" value="InterPro"/>
</dbReference>
<protein>
    <submittedName>
        <fullName evidence="4">Lysozyme</fullName>
    </submittedName>
</protein>
<evidence type="ECO:0000256" key="2">
    <source>
        <dbReference type="ARBA" id="ARBA00022801"/>
    </source>
</evidence>
<name>A0A2M9B5H0_9BACT</name>
<organism evidence="4 5">
    <name type="scientific">Hymenobacter chitinivorans DSM 11115</name>
    <dbReference type="NCBI Taxonomy" id="1121954"/>
    <lineage>
        <taxon>Bacteria</taxon>
        <taxon>Pseudomonadati</taxon>
        <taxon>Bacteroidota</taxon>
        <taxon>Cytophagia</taxon>
        <taxon>Cytophagales</taxon>
        <taxon>Hymenobacteraceae</taxon>
        <taxon>Hymenobacter</taxon>
    </lineage>
</organism>
<dbReference type="CDD" id="cd00599">
    <property type="entry name" value="GH25_muramidase"/>
    <property type="match status" value="1"/>
</dbReference>
<evidence type="ECO:0000313" key="5">
    <source>
        <dbReference type="Proteomes" id="UP000228535"/>
    </source>
</evidence>
<dbReference type="PANTHER" id="PTHR34135:SF2">
    <property type="entry name" value="LYSOZYME"/>
    <property type="match status" value="1"/>
</dbReference>
<dbReference type="OrthoDB" id="9798192at2"/>
<dbReference type="Pfam" id="PF01183">
    <property type="entry name" value="Glyco_hydro_25"/>
    <property type="match status" value="1"/>
</dbReference>
<gene>
    <name evidence="4" type="ORF">CLV45_3843</name>
</gene>
<accession>A0A2M9B5H0</accession>
<dbReference type="InterPro" id="IPR002053">
    <property type="entry name" value="Glyco_hydro_25"/>
</dbReference>
<dbReference type="AlphaFoldDB" id="A0A2M9B5H0"/>
<comment type="similarity">
    <text evidence="1">Belongs to the glycosyl hydrolase 25 family.</text>
</comment>
<dbReference type="PANTHER" id="PTHR34135">
    <property type="entry name" value="LYSOZYME"/>
    <property type="match status" value="1"/>
</dbReference>
<keyword evidence="2" id="KW-0378">Hydrolase</keyword>
<keyword evidence="3" id="KW-0326">Glycosidase</keyword>
<sequence length="221" mass="23754">MIDAVVDVSHYQSTIDFATVASSGILGLIHKATEGLTDVDPLYASRKPLALGVGLLWGAYHLGHNEDGTAQANHFLSTVQPGPTDLLVLDFEDTGAGASMGLQQAEDFVKQVYQATGRYPGLYATNGYLLQNDAQNSSILQQCWLWITDWAAVAEPVHPPQWNTWTLWQHTNGQTGLPPFAVDGIGPCDRDNFNGSADNLRRLWGAVPASSEPAPALAVQG</sequence>
<evidence type="ECO:0000256" key="1">
    <source>
        <dbReference type="ARBA" id="ARBA00010646"/>
    </source>
</evidence>
<dbReference type="SUPFAM" id="SSF51445">
    <property type="entry name" value="(Trans)glycosidases"/>
    <property type="match status" value="1"/>
</dbReference>
<comment type="caution">
    <text evidence="4">The sequence shown here is derived from an EMBL/GenBank/DDBJ whole genome shotgun (WGS) entry which is preliminary data.</text>
</comment>
<dbReference type="GO" id="GO:0009253">
    <property type="term" value="P:peptidoglycan catabolic process"/>
    <property type="evidence" value="ECO:0007669"/>
    <property type="project" value="InterPro"/>
</dbReference>
<dbReference type="PROSITE" id="PS51904">
    <property type="entry name" value="GLYCOSYL_HYDROL_F25_2"/>
    <property type="match status" value="1"/>
</dbReference>
<dbReference type="RefSeq" id="WP_100338080.1">
    <property type="nucleotide sequence ID" value="NZ_PGFA01000003.1"/>
</dbReference>
<dbReference type="SMART" id="SM00641">
    <property type="entry name" value="Glyco_25"/>
    <property type="match status" value="1"/>
</dbReference>
<dbReference type="Gene3D" id="3.20.20.80">
    <property type="entry name" value="Glycosidases"/>
    <property type="match status" value="1"/>
</dbReference>
<evidence type="ECO:0000256" key="3">
    <source>
        <dbReference type="ARBA" id="ARBA00023295"/>
    </source>
</evidence>
<dbReference type="GO" id="GO:0003796">
    <property type="term" value="F:lysozyme activity"/>
    <property type="evidence" value="ECO:0007669"/>
    <property type="project" value="InterPro"/>
</dbReference>
<dbReference type="Proteomes" id="UP000228535">
    <property type="component" value="Unassembled WGS sequence"/>
</dbReference>
<dbReference type="EMBL" id="PGFA01000003">
    <property type="protein sequence ID" value="PJJ53185.1"/>
    <property type="molecule type" value="Genomic_DNA"/>
</dbReference>
<reference evidence="4 5" key="1">
    <citation type="submission" date="2017-11" db="EMBL/GenBank/DDBJ databases">
        <title>Genomic Encyclopedia of Archaeal and Bacterial Type Strains, Phase II (KMG-II): From Individual Species to Whole Genera.</title>
        <authorList>
            <person name="Goeker M."/>
        </authorList>
    </citation>
    <scope>NUCLEOTIDE SEQUENCE [LARGE SCALE GENOMIC DNA]</scope>
    <source>
        <strain evidence="4 5">DSM 11115</strain>
    </source>
</reference>
<dbReference type="InterPro" id="IPR018077">
    <property type="entry name" value="Glyco_hydro_fam25_subgr"/>
</dbReference>